<proteinExistence type="predicted"/>
<reference evidence="2" key="1">
    <citation type="submission" date="2021-02" db="EMBL/GenBank/DDBJ databases">
        <authorList>
            <person name="Dougan E. K."/>
            <person name="Rhodes N."/>
            <person name="Thang M."/>
            <person name="Chan C."/>
        </authorList>
    </citation>
    <scope>NUCLEOTIDE SEQUENCE</scope>
</reference>
<feature type="domain" description="SET" evidence="1">
    <location>
        <begin position="159"/>
        <end position="300"/>
    </location>
</feature>
<gene>
    <name evidence="2" type="primary">Dnajc2</name>
    <name evidence="2" type="ORF">SPIL2461_LOCUS20243</name>
</gene>
<dbReference type="InterPro" id="IPR046341">
    <property type="entry name" value="SET_dom_sf"/>
</dbReference>
<dbReference type="Gene3D" id="2.170.270.10">
    <property type="entry name" value="SET domain"/>
    <property type="match status" value="1"/>
</dbReference>
<dbReference type="AlphaFoldDB" id="A0A812X4Z6"/>
<evidence type="ECO:0000259" key="1">
    <source>
        <dbReference type="PROSITE" id="PS50280"/>
    </source>
</evidence>
<evidence type="ECO:0000313" key="2">
    <source>
        <dbReference type="EMBL" id="CAE7713520.1"/>
    </source>
</evidence>
<evidence type="ECO:0000313" key="3">
    <source>
        <dbReference type="Proteomes" id="UP000649617"/>
    </source>
</evidence>
<keyword evidence="3" id="KW-1185">Reference proteome</keyword>
<dbReference type="PROSITE" id="PS50280">
    <property type="entry name" value="SET"/>
    <property type="match status" value="1"/>
</dbReference>
<sequence>MRGFLGATETEASFRTSRRTLTGNCLSVSKSVEQAKSSELTGALFGAMSLAGATLDPDPAAARFKIVGLPCECCERDWCATSCIDLKRGETTKCNCHEFLSDLQSSEQNVVIGGLYKLPADAARARLDSIEAGQGEEGWADHLSWKSANLLKWNVEDGKNLKIKPSTLGDAGDGLFATAALPKFSVLPPYQGKPLSLGEFRKMRASKSEMDYVYCPLREEALFNFTDEQLQTAEEAGAATTFCVDGREKAEKNPVRFINAARTPEQCKKVNVQICEFGDVAYFRTTKDVKKGTELITDYGGAYWEDFEGC</sequence>
<dbReference type="SUPFAM" id="SSF82199">
    <property type="entry name" value="SET domain"/>
    <property type="match status" value="1"/>
</dbReference>
<accession>A0A812X4Z6</accession>
<dbReference type="OrthoDB" id="5560686at2759"/>
<dbReference type="Pfam" id="PF00856">
    <property type="entry name" value="SET"/>
    <property type="match status" value="1"/>
</dbReference>
<dbReference type="EMBL" id="CAJNIZ010045205">
    <property type="protein sequence ID" value="CAE7713520.1"/>
    <property type="molecule type" value="Genomic_DNA"/>
</dbReference>
<organism evidence="2 3">
    <name type="scientific">Symbiodinium pilosum</name>
    <name type="common">Dinoflagellate</name>
    <dbReference type="NCBI Taxonomy" id="2952"/>
    <lineage>
        <taxon>Eukaryota</taxon>
        <taxon>Sar</taxon>
        <taxon>Alveolata</taxon>
        <taxon>Dinophyceae</taxon>
        <taxon>Suessiales</taxon>
        <taxon>Symbiodiniaceae</taxon>
        <taxon>Symbiodinium</taxon>
    </lineage>
</organism>
<name>A0A812X4Z6_SYMPI</name>
<dbReference type="InterPro" id="IPR001214">
    <property type="entry name" value="SET_dom"/>
</dbReference>
<protein>
    <submittedName>
        <fullName evidence="2">Dnajc2 protein</fullName>
    </submittedName>
</protein>
<comment type="caution">
    <text evidence="2">The sequence shown here is derived from an EMBL/GenBank/DDBJ whole genome shotgun (WGS) entry which is preliminary data.</text>
</comment>
<dbReference type="Proteomes" id="UP000649617">
    <property type="component" value="Unassembled WGS sequence"/>
</dbReference>